<gene>
    <name evidence="2" type="ORF">FKW44_009958</name>
</gene>
<feature type="compositionally biased region" description="Polar residues" evidence="1">
    <location>
        <begin position="37"/>
        <end position="55"/>
    </location>
</feature>
<evidence type="ECO:0000313" key="3">
    <source>
        <dbReference type="Proteomes" id="UP000595437"/>
    </source>
</evidence>
<dbReference type="EMBL" id="CP045895">
    <property type="protein sequence ID" value="QQP49326.1"/>
    <property type="molecule type" value="Genomic_DNA"/>
</dbReference>
<keyword evidence="3" id="KW-1185">Reference proteome</keyword>
<evidence type="ECO:0000256" key="1">
    <source>
        <dbReference type="SAM" id="MobiDB-lite"/>
    </source>
</evidence>
<feature type="region of interest" description="Disordered" evidence="1">
    <location>
        <begin position="36"/>
        <end position="55"/>
    </location>
</feature>
<protein>
    <submittedName>
        <fullName evidence="2">Uncharacterized protein</fullName>
    </submittedName>
</protein>
<dbReference type="AlphaFoldDB" id="A0A7T8HG13"/>
<feature type="non-terminal residue" evidence="2">
    <location>
        <position position="1"/>
    </location>
</feature>
<evidence type="ECO:0000313" key="2">
    <source>
        <dbReference type="EMBL" id="QQP49326.1"/>
    </source>
</evidence>
<dbReference type="Proteomes" id="UP000595437">
    <property type="component" value="Chromosome 6"/>
</dbReference>
<reference evidence="3" key="1">
    <citation type="submission" date="2021-01" db="EMBL/GenBank/DDBJ databases">
        <title>Caligus Genome Assembly.</title>
        <authorList>
            <person name="Gallardo-Escarate C."/>
        </authorList>
    </citation>
    <scope>NUCLEOTIDE SEQUENCE [LARGE SCALE GENOMIC DNA]</scope>
</reference>
<accession>A0A7T8HG13</accession>
<sequence length="55" mass="6132">PRLASSPPEHRRPESCRQPGVGRMYEDFVVKVYQLSGRASSPSWPPTAGTSNEKF</sequence>
<name>A0A7T8HG13_CALRO</name>
<feature type="region of interest" description="Disordered" evidence="1">
    <location>
        <begin position="1"/>
        <end position="21"/>
    </location>
</feature>
<organism evidence="2 3">
    <name type="scientific">Caligus rogercresseyi</name>
    <name type="common">Sea louse</name>
    <dbReference type="NCBI Taxonomy" id="217165"/>
    <lineage>
        <taxon>Eukaryota</taxon>
        <taxon>Metazoa</taxon>
        <taxon>Ecdysozoa</taxon>
        <taxon>Arthropoda</taxon>
        <taxon>Crustacea</taxon>
        <taxon>Multicrustacea</taxon>
        <taxon>Hexanauplia</taxon>
        <taxon>Copepoda</taxon>
        <taxon>Siphonostomatoida</taxon>
        <taxon>Caligidae</taxon>
        <taxon>Caligus</taxon>
    </lineage>
</organism>
<proteinExistence type="predicted"/>